<feature type="coiled-coil region" evidence="1">
    <location>
        <begin position="436"/>
        <end position="493"/>
    </location>
</feature>
<accession>A0A1Q5PXV2</accession>
<dbReference type="Pfam" id="PF03993">
    <property type="entry name" value="DUF349"/>
    <property type="match status" value="3"/>
</dbReference>
<evidence type="ECO:0000313" key="3">
    <source>
        <dbReference type="EMBL" id="OKL52448.1"/>
    </source>
</evidence>
<gene>
    <name evidence="3" type="ORF">BSZ40_02990</name>
</gene>
<organism evidence="3 4">
    <name type="scientific">Buchananella hordeovulneris</name>
    <dbReference type="NCBI Taxonomy" id="52770"/>
    <lineage>
        <taxon>Bacteria</taxon>
        <taxon>Bacillati</taxon>
        <taxon>Actinomycetota</taxon>
        <taxon>Actinomycetes</taxon>
        <taxon>Actinomycetales</taxon>
        <taxon>Actinomycetaceae</taxon>
        <taxon>Buchananella</taxon>
    </lineage>
</organism>
<feature type="compositionally biased region" description="Low complexity" evidence="2">
    <location>
        <begin position="14"/>
        <end position="29"/>
    </location>
</feature>
<evidence type="ECO:0000313" key="4">
    <source>
        <dbReference type="Proteomes" id="UP000185612"/>
    </source>
</evidence>
<keyword evidence="1" id="KW-0175">Coiled coil</keyword>
<comment type="caution">
    <text evidence="3">The sequence shown here is derived from an EMBL/GenBank/DDBJ whole genome shotgun (WGS) entry which is preliminary data.</text>
</comment>
<dbReference type="STRING" id="52770.BSZ40_02990"/>
<dbReference type="InterPro" id="IPR007139">
    <property type="entry name" value="DUF349"/>
</dbReference>
<name>A0A1Q5PXV2_9ACTO</name>
<protein>
    <submittedName>
        <fullName evidence="3">ATPase</fullName>
    </submittedName>
</protein>
<sequence>MNVDADARDEQATSAESPVESPAAPVAPVTDESASPVPPTADADPTEAGQPADATEALAESSAAPAPADGPVQQPEADASPSPAQLRPLRRTTPAIPAHLAEQPLDIAAVVRASQFGRVGDDGTVYVREKGGERAIGQYPEGVPADALELYVRRYLDIAAQVELFSARLMNISEREIDQTLASLTEALQAPKAVGDLDSLRDRLEQLRQAAEDHKVAERQRREQAKAEALAVRASIVERAEAIAAKDPAKTQWKQSGEALRALLDEWKQAQRSGPRIPKGEEDALWKRFAAARTAFDRHRRQYFSELDKAQAAAKALKEKLIARAEELSTSTEWRETSAKMRELMDEWKRAGRASRREDDALWARFRAAQQAFFDNRNSTNRAIDAEYAENLAVKEELLAHAEALLPITDPDAARAALRPIQDAWEEAGRVPREHKARIEDRMRAVERAVAEAENARWRDTDPEKKARRAGLVGQLEEAIEALEAELAHARAAGDSKAVAQAEEALAARRSWLDQIR</sequence>
<feature type="coiled-coil region" evidence="1">
    <location>
        <begin position="197"/>
        <end position="228"/>
    </location>
</feature>
<dbReference type="Proteomes" id="UP000185612">
    <property type="component" value="Unassembled WGS sequence"/>
</dbReference>
<dbReference type="InParanoid" id="A0A1Q5PXV2"/>
<evidence type="ECO:0000256" key="2">
    <source>
        <dbReference type="SAM" id="MobiDB-lite"/>
    </source>
</evidence>
<keyword evidence="4" id="KW-1185">Reference proteome</keyword>
<feature type="compositionally biased region" description="Low complexity" evidence="2">
    <location>
        <begin position="52"/>
        <end position="69"/>
    </location>
</feature>
<dbReference type="EMBL" id="MQVS01000002">
    <property type="protein sequence ID" value="OKL52448.1"/>
    <property type="molecule type" value="Genomic_DNA"/>
</dbReference>
<proteinExistence type="predicted"/>
<evidence type="ECO:0000256" key="1">
    <source>
        <dbReference type="SAM" id="Coils"/>
    </source>
</evidence>
<dbReference type="OrthoDB" id="5422202at2"/>
<dbReference type="RefSeq" id="WP_073823158.1">
    <property type="nucleotide sequence ID" value="NZ_MQVS01000002.1"/>
</dbReference>
<feature type="compositionally biased region" description="Basic and acidic residues" evidence="2">
    <location>
        <begin position="1"/>
        <end position="11"/>
    </location>
</feature>
<feature type="region of interest" description="Disordered" evidence="2">
    <location>
        <begin position="1"/>
        <end position="87"/>
    </location>
</feature>
<feature type="coiled-coil region" evidence="1">
    <location>
        <begin position="300"/>
        <end position="327"/>
    </location>
</feature>
<dbReference type="AlphaFoldDB" id="A0A1Q5PXV2"/>
<reference evidence="4" key="1">
    <citation type="submission" date="2016-12" db="EMBL/GenBank/DDBJ databases">
        <authorList>
            <person name="Meng X."/>
        </authorList>
    </citation>
    <scope>NUCLEOTIDE SEQUENCE [LARGE SCALE GENOMIC DNA]</scope>
    <source>
        <strain evidence="4">DSM 20732</strain>
    </source>
</reference>